<dbReference type="AlphaFoldDB" id="A0A1F7F456"/>
<feature type="domain" description="DUF234" evidence="1">
    <location>
        <begin position="94"/>
        <end position="186"/>
    </location>
</feature>
<dbReference type="InterPro" id="IPR004256">
    <property type="entry name" value="DUF234"/>
</dbReference>
<dbReference type="PANTHER" id="PTHR34704">
    <property type="entry name" value="ATPASE"/>
    <property type="match status" value="1"/>
</dbReference>
<protein>
    <recommendedName>
        <fullName evidence="1">DUF234 domain-containing protein</fullName>
    </recommendedName>
</protein>
<organism evidence="2 3">
    <name type="scientific">Candidatus Raymondbacteria bacterium RIFOXYD12_FULL_49_13</name>
    <dbReference type="NCBI Taxonomy" id="1817890"/>
    <lineage>
        <taxon>Bacteria</taxon>
        <taxon>Raymondiibacteriota</taxon>
    </lineage>
</organism>
<evidence type="ECO:0000259" key="1">
    <source>
        <dbReference type="Pfam" id="PF03008"/>
    </source>
</evidence>
<dbReference type="EMBL" id="MFYX01000125">
    <property type="protein sequence ID" value="OGK01465.1"/>
    <property type="molecule type" value="Genomic_DNA"/>
</dbReference>
<evidence type="ECO:0000313" key="2">
    <source>
        <dbReference type="EMBL" id="OGK01465.1"/>
    </source>
</evidence>
<dbReference type="SUPFAM" id="SSF46785">
    <property type="entry name" value="Winged helix' DNA-binding domain"/>
    <property type="match status" value="1"/>
</dbReference>
<evidence type="ECO:0000313" key="3">
    <source>
        <dbReference type="Proteomes" id="UP000179243"/>
    </source>
</evidence>
<dbReference type="Pfam" id="PF03008">
    <property type="entry name" value="DUF234"/>
    <property type="match status" value="1"/>
</dbReference>
<dbReference type="PANTHER" id="PTHR34704:SF1">
    <property type="entry name" value="ATPASE"/>
    <property type="match status" value="1"/>
</dbReference>
<dbReference type="InterPro" id="IPR036390">
    <property type="entry name" value="WH_DNA-bd_sf"/>
</dbReference>
<reference evidence="2 3" key="1">
    <citation type="journal article" date="2016" name="Nat. Commun.">
        <title>Thousands of microbial genomes shed light on interconnected biogeochemical processes in an aquifer system.</title>
        <authorList>
            <person name="Anantharaman K."/>
            <person name="Brown C.T."/>
            <person name="Hug L.A."/>
            <person name="Sharon I."/>
            <person name="Castelle C.J."/>
            <person name="Probst A.J."/>
            <person name="Thomas B.C."/>
            <person name="Singh A."/>
            <person name="Wilkins M.J."/>
            <person name="Karaoz U."/>
            <person name="Brodie E.L."/>
            <person name="Williams K.H."/>
            <person name="Hubbard S.S."/>
            <person name="Banfield J.F."/>
        </authorList>
    </citation>
    <scope>NUCLEOTIDE SEQUENCE [LARGE SCALE GENOMIC DNA]</scope>
</reference>
<comment type="caution">
    <text evidence="2">The sequence shown here is derived from an EMBL/GenBank/DDBJ whole genome shotgun (WGS) entry which is preliminary data.</text>
</comment>
<dbReference type="Proteomes" id="UP000179243">
    <property type="component" value="Unassembled WGS sequence"/>
</dbReference>
<accession>A0A1F7F456</accession>
<gene>
    <name evidence="2" type="ORF">A2519_19265</name>
</gene>
<name>A0A1F7F456_UNCRA</name>
<sequence length="241" mass="27229">MNVTAFLHMEPQRLLMDDMRSSVQSHSLLGVIANGANRLSEIASRLAKNAASLSRPLENLIDLGYIRREIPFGTDPKAAKRSLYKIADPFLLFWYRCVQPYVALLEQDQITAVESLNKERFVRQVAEIWEELARESVPRLKIGNIDWMPAQRFWGNDRDGDQIEIDIVARSVDGEHILIGEAKTGAISVESVLKNLESKAARVCFTENKKLVYACWSAKGKTSRSGTISVFNADRIFDAMR</sequence>
<proteinExistence type="predicted"/>